<comment type="caution">
    <text evidence="1">The sequence shown here is derived from an EMBL/GenBank/DDBJ whole genome shotgun (WGS) entry which is preliminary data.</text>
</comment>
<protein>
    <submittedName>
        <fullName evidence="1">Uncharacterized protein</fullName>
    </submittedName>
</protein>
<name>A0A0R3MNF6_9BRAD</name>
<evidence type="ECO:0000313" key="2">
    <source>
        <dbReference type="Proteomes" id="UP000052023"/>
    </source>
</evidence>
<keyword evidence="2" id="KW-1185">Reference proteome</keyword>
<evidence type="ECO:0000313" key="1">
    <source>
        <dbReference type="EMBL" id="KRR21687.1"/>
    </source>
</evidence>
<dbReference type="AlphaFoldDB" id="A0A0R3MNF6"/>
<dbReference type="Proteomes" id="UP000052023">
    <property type="component" value="Unassembled WGS sequence"/>
</dbReference>
<proteinExistence type="predicted"/>
<dbReference type="EMBL" id="LLYA01000170">
    <property type="protein sequence ID" value="KRR21687.1"/>
    <property type="molecule type" value="Genomic_DNA"/>
</dbReference>
<sequence>MPAMPAGFVDSSWGNDVCPSFTNEAAKLVIWCDYPKPEEREFPEWLRFHVCAIDESADNNLRDLFWADDWQAIVGFVESRMSSDATRVDYASDNEAGADMALGELIRNFHATGGFQFGHNESDLRHGIASRGWYEGLHRNGRYLVLNVQKHRKA</sequence>
<reference evidence="1 2" key="1">
    <citation type="submission" date="2014-03" db="EMBL/GenBank/DDBJ databases">
        <title>Bradyrhizobium valentinum sp. nov., isolated from effective nodules of Lupinus mariae-josephae, a lupine endemic of basic-lime soils in Eastern Spain.</title>
        <authorList>
            <person name="Duran D."/>
            <person name="Rey L."/>
            <person name="Navarro A."/>
            <person name="Busquets A."/>
            <person name="Imperial J."/>
            <person name="Ruiz-Argueso T."/>
        </authorList>
    </citation>
    <scope>NUCLEOTIDE SEQUENCE [LARGE SCALE GENOMIC DNA]</scope>
    <source>
        <strain evidence="1 2">Ro19</strain>
    </source>
</reference>
<organism evidence="1 2">
    <name type="scientific">Bradyrhizobium retamae</name>
    <dbReference type="NCBI Taxonomy" id="1300035"/>
    <lineage>
        <taxon>Bacteria</taxon>
        <taxon>Pseudomonadati</taxon>
        <taxon>Pseudomonadota</taxon>
        <taxon>Alphaproteobacteria</taxon>
        <taxon>Hyphomicrobiales</taxon>
        <taxon>Nitrobacteraceae</taxon>
        <taxon>Bradyrhizobium</taxon>
    </lineage>
</organism>
<gene>
    <name evidence="1" type="ORF">CQ13_06450</name>
</gene>
<accession>A0A0R3MNF6</accession>